<proteinExistence type="predicted"/>
<sequence length="133" mass="15023">MKKLDIHPGDEFGNWTVLKRVDSNSGWTQYLCRCKCGEEKVVRGHHLISGKSQSCGKCGARSIERVVDAKPKTNNTSGQNGVSWKEKDKRWEASISYHGKRMYLGYFEDLDDAITARKAAERYLAVNKGLPDD</sequence>
<dbReference type="Gene3D" id="3.30.730.10">
    <property type="entry name" value="AP2/ERF domain"/>
    <property type="match status" value="1"/>
</dbReference>
<dbReference type="STRING" id="1702221.AALO17_06190"/>
<dbReference type="RefSeq" id="WP_067555281.1">
    <property type="nucleotide sequence ID" value="NZ_CAPBCJ010000018.1"/>
</dbReference>
<reference evidence="1 3" key="1">
    <citation type="journal article" date="2016" name="Gut Pathog.">
        <title>Whole genome sequencing of "Faecalibaculum rodentium" ALO17, isolated from C57BL/6J laboratory mouse feces.</title>
        <authorList>
            <person name="Lim S."/>
            <person name="Chang D.H."/>
            <person name="Ahn S."/>
            <person name="Kim B.C."/>
        </authorList>
    </citation>
    <scope>NUCLEOTIDE SEQUENCE [LARGE SCALE GENOMIC DNA]</scope>
    <source>
        <strain evidence="1 3">Alo17</strain>
    </source>
</reference>
<dbReference type="Proteomes" id="UP000069771">
    <property type="component" value="Chromosome"/>
</dbReference>
<accession>A0A140DSX6</accession>
<evidence type="ECO:0000313" key="2">
    <source>
        <dbReference type="EMBL" id="OLU44523.1"/>
    </source>
</evidence>
<evidence type="ECO:0000313" key="1">
    <source>
        <dbReference type="EMBL" id="AMK53753.1"/>
    </source>
</evidence>
<evidence type="ECO:0008006" key="5">
    <source>
        <dbReference type="Google" id="ProtNLM"/>
    </source>
</evidence>
<dbReference type="GeneID" id="78477444"/>
<name>A0A140DSX6_9FIRM</name>
<dbReference type="EMBL" id="MPJZ01000065">
    <property type="protein sequence ID" value="OLU44523.1"/>
    <property type="molecule type" value="Genomic_DNA"/>
</dbReference>
<dbReference type="InterPro" id="IPR036955">
    <property type="entry name" value="AP2/ERF_dom_sf"/>
</dbReference>
<organism evidence="1 3">
    <name type="scientific">Faecalibaculum rodentium</name>
    <dbReference type="NCBI Taxonomy" id="1702221"/>
    <lineage>
        <taxon>Bacteria</taxon>
        <taxon>Bacillati</taxon>
        <taxon>Bacillota</taxon>
        <taxon>Erysipelotrichia</taxon>
        <taxon>Erysipelotrichales</taxon>
        <taxon>Erysipelotrichaceae</taxon>
        <taxon>Faecalibaculum</taxon>
    </lineage>
</organism>
<dbReference type="OrthoDB" id="1643337at2"/>
<evidence type="ECO:0000313" key="4">
    <source>
        <dbReference type="Proteomes" id="UP000186758"/>
    </source>
</evidence>
<evidence type="ECO:0000313" key="3">
    <source>
        <dbReference type="Proteomes" id="UP000069771"/>
    </source>
</evidence>
<dbReference type="AlphaFoldDB" id="A0A140DSX6"/>
<reference evidence="2 4" key="2">
    <citation type="submission" date="2016-11" db="EMBL/GenBank/DDBJ databases">
        <title>Description of two novel members of the family Erysipelotrichaceae: Ileibacterium lipovorans gen. nov., sp. nov. and Dubosiella newyorkensis, gen. nov., sp. nov.</title>
        <authorList>
            <person name="Cox L.M."/>
            <person name="Sohn J."/>
            <person name="Tyrrell K.L."/>
            <person name="Citron D.M."/>
            <person name="Lawson P.A."/>
            <person name="Patel N.B."/>
            <person name="Iizumi T."/>
            <person name="Perez-Perez G.I."/>
            <person name="Goldstein E.J."/>
            <person name="Blaser M.J."/>
        </authorList>
    </citation>
    <scope>NUCLEOTIDE SEQUENCE [LARGE SCALE GENOMIC DNA]</scope>
    <source>
        <strain evidence="2 4">NYU-BL-K8</strain>
    </source>
</reference>
<dbReference type="SUPFAM" id="SSF54171">
    <property type="entry name" value="DNA-binding domain"/>
    <property type="match status" value="1"/>
</dbReference>
<keyword evidence="3" id="KW-1185">Reference proteome</keyword>
<dbReference type="KEGG" id="fro:AALO17_06190"/>
<dbReference type="Proteomes" id="UP000186758">
    <property type="component" value="Unassembled WGS sequence"/>
</dbReference>
<dbReference type="GO" id="GO:0003700">
    <property type="term" value="F:DNA-binding transcription factor activity"/>
    <property type="evidence" value="ECO:0007669"/>
    <property type="project" value="InterPro"/>
</dbReference>
<dbReference type="InterPro" id="IPR016177">
    <property type="entry name" value="DNA-bd_dom_sf"/>
</dbReference>
<gene>
    <name evidence="1" type="ORF">AALO17_06190</name>
    <name evidence="2" type="ORF">BO223_08025</name>
</gene>
<protein>
    <recommendedName>
        <fullName evidence="5">AP2/ERF domain-containing protein</fullName>
    </recommendedName>
</protein>
<dbReference type="GO" id="GO:0003677">
    <property type="term" value="F:DNA binding"/>
    <property type="evidence" value="ECO:0007669"/>
    <property type="project" value="InterPro"/>
</dbReference>
<dbReference type="EMBL" id="CP011391">
    <property type="protein sequence ID" value="AMK53753.1"/>
    <property type="molecule type" value="Genomic_DNA"/>
</dbReference>